<accession>A0ABR1URV6</accession>
<dbReference type="RefSeq" id="XP_066714920.1">
    <property type="nucleotide sequence ID" value="XM_066859433.1"/>
</dbReference>
<dbReference type="EMBL" id="JAQQWL010000008">
    <property type="protein sequence ID" value="KAK8061658.1"/>
    <property type="molecule type" value="Genomic_DNA"/>
</dbReference>
<dbReference type="GeneID" id="92092496"/>
<evidence type="ECO:0000256" key="2">
    <source>
        <dbReference type="SAM" id="Phobius"/>
    </source>
</evidence>
<reference evidence="3 4" key="1">
    <citation type="submission" date="2023-01" db="EMBL/GenBank/DDBJ databases">
        <title>Analysis of 21 Apiospora genomes using comparative genomics revels a genus with tremendous synthesis potential of carbohydrate active enzymes and secondary metabolites.</title>
        <authorList>
            <person name="Sorensen T."/>
        </authorList>
    </citation>
    <scope>NUCLEOTIDE SEQUENCE [LARGE SCALE GENOMIC DNA]</scope>
    <source>
        <strain evidence="3 4">CBS 135458</strain>
    </source>
</reference>
<feature type="non-terminal residue" evidence="3">
    <location>
        <position position="1"/>
    </location>
</feature>
<name>A0ABR1URV6_9PEZI</name>
<feature type="region of interest" description="Disordered" evidence="1">
    <location>
        <begin position="1"/>
        <end position="68"/>
    </location>
</feature>
<evidence type="ECO:0000256" key="1">
    <source>
        <dbReference type="SAM" id="MobiDB-lite"/>
    </source>
</evidence>
<feature type="compositionally biased region" description="Basic residues" evidence="1">
    <location>
        <begin position="1"/>
        <end position="10"/>
    </location>
</feature>
<proteinExistence type="predicted"/>
<evidence type="ECO:0000313" key="3">
    <source>
        <dbReference type="EMBL" id="KAK8061658.1"/>
    </source>
</evidence>
<comment type="caution">
    <text evidence="3">The sequence shown here is derived from an EMBL/GenBank/DDBJ whole genome shotgun (WGS) entry which is preliminary data.</text>
</comment>
<sequence>CLLSRRRHANKLYSQDGQGALSRIDQTVRPRSPSHWEEDSLQDDDTASSGRPGYAPVGDGYSISKSVPQSTDKHSWRMEISTMVLCLSAVMTSTVLLFYANGRPLTDYNFFISFNTLISILAAIARATLAFAVGSCLGQWKWNWFSKRSGTPVLFASFDDASRGPFGSFWLLWRLRARYVCPSPRRFIYDNRGQPWFSNELSTLSHWVTIGALQLVTTTQPQTAPLIGASNRLDVGSTKMVKPLSASGFQVRNQNYSYEVGQFRREPSAGTGNCTWPVFTSLSVCSSCNDVSDQVKASGQDGTDLGTIRIHGFNQRGHYITHALPYMNLTNLATLTDVGMVGRRAQFEESMTYA</sequence>
<protein>
    <submittedName>
        <fullName evidence="3">Uncharacterized protein</fullName>
    </submittedName>
</protein>
<dbReference type="PANTHER" id="PTHR35394:SF5">
    <property type="entry name" value="DUF3176 DOMAIN-CONTAINING PROTEIN"/>
    <property type="match status" value="1"/>
</dbReference>
<feature type="transmembrane region" description="Helical" evidence="2">
    <location>
        <begin position="80"/>
        <end position="100"/>
    </location>
</feature>
<dbReference type="Proteomes" id="UP001480595">
    <property type="component" value="Unassembled WGS sequence"/>
</dbReference>
<keyword evidence="2" id="KW-0812">Transmembrane</keyword>
<keyword evidence="2" id="KW-1133">Transmembrane helix</keyword>
<organism evidence="3 4">
    <name type="scientific">Apiospora phragmitis</name>
    <dbReference type="NCBI Taxonomy" id="2905665"/>
    <lineage>
        <taxon>Eukaryota</taxon>
        <taxon>Fungi</taxon>
        <taxon>Dikarya</taxon>
        <taxon>Ascomycota</taxon>
        <taxon>Pezizomycotina</taxon>
        <taxon>Sordariomycetes</taxon>
        <taxon>Xylariomycetidae</taxon>
        <taxon>Amphisphaeriales</taxon>
        <taxon>Apiosporaceae</taxon>
        <taxon>Apiospora</taxon>
    </lineage>
</organism>
<dbReference type="Pfam" id="PF11374">
    <property type="entry name" value="DUF3176"/>
    <property type="match status" value="1"/>
</dbReference>
<feature type="transmembrane region" description="Helical" evidence="2">
    <location>
        <begin position="112"/>
        <end position="138"/>
    </location>
</feature>
<dbReference type="PANTHER" id="PTHR35394">
    <property type="entry name" value="DUF3176 DOMAIN-CONTAINING PROTEIN"/>
    <property type="match status" value="1"/>
</dbReference>
<dbReference type="InterPro" id="IPR021514">
    <property type="entry name" value="DUF3176"/>
</dbReference>
<evidence type="ECO:0000313" key="4">
    <source>
        <dbReference type="Proteomes" id="UP001480595"/>
    </source>
</evidence>
<gene>
    <name evidence="3" type="ORF">PG994_008024</name>
</gene>
<keyword evidence="4" id="KW-1185">Reference proteome</keyword>
<keyword evidence="2" id="KW-0472">Membrane</keyword>